<keyword evidence="2" id="KW-0150">Chloroplast</keyword>
<feature type="binding site" description="axial binding residue" evidence="5">
    <location>
        <position position="97"/>
    </location>
    <ligand>
        <name>chlorophyll b</name>
        <dbReference type="ChEBI" id="CHEBI:61721"/>
        <label>1</label>
    </ligand>
    <ligandPart>
        <name>Mg</name>
        <dbReference type="ChEBI" id="CHEBI:25107"/>
    </ligandPart>
</feature>
<keyword evidence="7" id="KW-1185">Reference proteome</keyword>
<proteinExistence type="predicted"/>
<dbReference type="AlphaFoldDB" id="A0AB34IX77"/>
<dbReference type="SUPFAM" id="SSF103511">
    <property type="entry name" value="Chlorophyll a-b binding protein"/>
    <property type="match status" value="1"/>
</dbReference>
<dbReference type="GO" id="GO:0009507">
    <property type="term" value="C:chloroplast"/>
    <property type="evidence" value="ECO:0007669"/>
    <property type="project" value="UniProtKB-SubCell"/>
</dbReference>
<dbReference type="GO" id="GO:0009765">
    <property type="term" value="P:photosynthesis, light harvesting"/>
    <property type="evidence" value="ECO:0007669"/>
    <property type="project" value="InterPro"/>
</dbReference>
<name>A0AB34IX77_PRYPA</name>
<dbReference type="GO" id="GO:0016020">
    <property type="term" value="C:membrane"/>
    <property type="evidence" value="ECO:0007669"/>
    <property type="project" value="InterPro"/>
</dbReference>
<dbReference type="GO" id="GO:0016168">
    <property type="term" value="F:chlorophyll binding"/>
    <property type="evidence" value="ECO:0007669"/>
    <property type="project" value="UniProtKB-KW"/>
</dbReference>
<dbReference type="Proteomes" id="UP001515480">
    <property type="component" value="Unassembled WGS sequence"/>
</dbReference>
<feature type="binding site" evidence="5">
    <location>
        <position position="92"/>
    </location>
    <ligand>
        <name>chlorophyll a</name>
        <dbReference type="ChEBI" id="CHEBI:58416"/>
        <label>1</label>
    </ligand>
</feature>
<dbReference type="InterPro" id="IPR022796">
    <property type="entry name" value="Chloroa_b-bind"/>
</dbReference>
<dbReference type="InterPro" id="IPR001344">
    <property type="entry name" value="Chloro_AB-bd_pln"/>
</dbReference>
<reference evidence="6 7" key="1">
    <citation type="journal article" date="2024" name="Science">
        <title>Giant polyketide synthase enzymes in the biosynthesis of giant marine polyether toxins.</title>
        <authorList>
            <person name="Fallon T.R."/>
            <person name="Shende V.V."/>
            <person name="Wierzbicki I.H."/>
            <person name="Pendleton A.L."/>
            <person name="Watervoot N.F."/>
            <person name="Auber R.P."/>
            <person name="Gonzalez D.J."/>
            <person name="Wisecaver J.H."/>
            <person name="Moore B.S."/>
        </authorList>
    </citation>
    <scope>NUCLEOTIDE SEQUENCE [LARGE SCALE GENOMIC DNA]</scope>
    <source>
        <strain evidence="6 7">12B1</strain>
    </source>
</reference>
<evidence type="ECO:0000256" key="3">
    <source>
        <dbReference type="ARBA" id="ARBA00022531"/>
    </source>
</evidence>
<keyword evidence="5" id="KW-0148">Chlorophyll</keyword>
<feature type="binding site" description="axial binding residue" evidence="5">
    <location>
        <position position="149"/>
    </location>
    <ligand>
        <name>chlorophyll b</name>
        <dbReference type="ChEBI" id="CHEBI:61721"/>
        <label>1</label>
    </ligand>
    <ligandPart>
        <name>Mg</name>
        <dbReference type="ChEBI" id="CHEBI:25107"/>
    </ligandPart>
</feature>
<dbReference type="PANTHER" id="PTHR21649">
    <property type="entry name" value="CHLOROPHYLL A/B BINDING PROTEIN"/>
    <property type="match status" value="1"/>
</dbReference>
<dbReference type="Gene3D" id="1.10.3460.10">
    <property type="entry name" value="Chlorophyll a/b binding protein domain"/>
    <property type="match status" value="1"/>
</dbReference>
<keyword evidence="5" id="KW-0157">Chromophore</keyword>
<accession>A0AB34IX77</accession>
<evidence type="ECO:0000256" key="2">
    <source>
        <dbReference type="ARBA" id="ARBA00022528"/>
    </source>
</evidence>
<evidence type="ECO:0000256" key="5">
    <source>
        <dbReference type="PIRSR" id="PIRSR601344-1"/>
    </source>
</evidence>
<feature type="binding site" evidence="5">
    <location>
        <position position="243"/>
    </location>
    <ligand>
        <name>chlorophyll a</name>
        <dbReference type="ChEBI" id="CHEBI:58416"/>
        <label>1</label>
    </ligand>
</feature>
<feature type="binding site" evidence="5">
    <location>
        <position position="238"/>
    </location>
    <ligand>
        <name>chlorophyll a</name>
        <dbReference type="ChEBI" id="CHEBI:58416"/>
        <label>1</label>
    </ligand>
</feature>
<feature type="binding site" evidence="5">
    <location>
        <position position="95"/>
    </location>
    <ligand>
        <name>chlorophyll a</name>
        <dbReference type="ChEBI" id="CHEBI:58416"/>
        <label>1</label>
    </ligand>
</feature>
<sequence length="291" mass="31544">MLHLPAPLTLSLSTPPPRAGMHVIRPTLRSSHPTMILERPSYLDGTLAGDAGFDPLGLCIKLLPSEGSSDLDPAGLSDYRLRSKVMWMREAEVKHSRLAMLAAAGWPLAELWHGPFSSITGLPFGLEATQGRSLSLLNGHLGDVAPFLVAATAAMVAIEVSTLDQVYGLTSTGKTMSSDGQTIVMKSYVPGDCGFDPFSLYDSLGTQIPVMAQMQMDSDPEVRFRWVQFHRKEMETAELRHGRAAMLAITGFAFQELVTGIPVVDQTPIFFTPFWDILAPGAVESLGLSLF</sequence>
<evidence type="ECO:0000313" key="6">
    <source>
        <dbReference type="EMBL" id="KAL1508711.1"/>
    </source>
</evidence>
<comment type="subcellular location">
    <subcellularLocation>
        <location evidence="1">Plastid</location>
        <location evidence="1">Chloroplast</location>
    </subcellularLocation>
</comment>
<comment type="caution">
    <text evidence="6">The sequence shown here is derived from an EMBL/GenBank/DDBJ whole genome shotgun (WGS) entry which is preliminary data.</text>
</comment>
<evidence type="ECO:0000313" key="7">
    <source>
        <dbReference type="Proteomes" id="UP001515480"/>
    </source>
</evidence>
<keyword evidence="4" id="KW-0934">Plastid</keyword>
<feature type="binding site" evidence="5">
    <location>
        <position position="255"/>
    </location>
    <ligand>
        <name>chlorophyll a</name>
        <dbReference type="ChEBI" id="CHEBI:58416"/>
        <label>1</label>
    </ligand>
</feature>
<organism evidence="6 7">
    <name type="scientific">Prymnesium parvum</name>
    <name type="common">Toxic golden alga</name>
    <dbReference type="NCBI Taxonomy" id="97485"/>
    <lineage>
        <taxon>Eukaryota</taxon>
        <taxon>Haptista</taxon>
        <taxon>Haptophyta</taxon>
        <taxon>Prymnesiophyceae</taxon>
        <taxon>Prymnesiales</taxon>
        <taxon>Prymnesiaceae</taxon>
        <taxon>Prymnesium</taxon>
    </lineage>
</organism>
<protein>
    <recommendedName>
        <fullName evidence="8">Chlorophyll a-b binding protein, chloroplastic</fullName>
    </recommendedName>
</protein>
<dbReference type="EMBL" id="JBGBPQ010000016">
    <property type="protein sequence ID" value="KAL1508711.1"/>
    <property type="molecule type" value="Genomic_DNA"/>
</dbReference>
<evidence type="ECO:0008006" key="8">
    <source>
        <dbReference type="Google" id="ProtNLM"/>
    </source>
</evidence>
<evidence type="ECO:0000256" key="1">
    <source>
        <dbReference type="ARBA" id="ARBA00004229"/>
    </source>
</evidence>
<keyword evidence="3" id="KW-0602">Photosynthesis</keyword>
<gene>
    <name evidence="6" type="ORF">AB1Y20_004806</name>
</gene>
<dbReference type="Pfam" id="PF00504">
    <property type="entry name" value="Chloroa_b-bind"/>
    <property type="match status" value="1"/>
</dbReference>
<evidence type="ECO:0000256" key="4">
    <source>
        <dbReference type="ARBA" id="ARBA00022640"/>
    </source>
</evidence>